<comment type="caution">
    <text evidence="11">The sequence shown here is derived from an EMBL/GenBank/DDBJ whole genome shotgun (WGS) entry which is preliminary data.</text>
</comment>
<dbReference type="InterPro" id="IPR036192">
    <property type="entry name" value="Cell_div_ZapA-like_sf"/>
</dbReference>
<evidence type="ECO:0000256" key="2">
    <source>
        <dbReference type="ARBA" id="ARBA00015195"/>
    </source>
</evidence>
<comment type="function">
    <text evidence="7">Activator of cell division through the inhibition of FtsZ GTPase activity, therefore promoting FtsZ assembly into bundles of protofilaments necessary for the formation of the division Z ring. It is recruited early at mid-cell but it is not essential for cell division.</text>
</comment>
<evidence type="ECO:0000256" key="9">
    <source>
        <dbReference type="ARBA" id="ARBA00033158"/>
    </source>
</evidence>
<dbReference type="InterPro" id="IPR042233">
    <property type="entry name" value="Cell_div_ZapA_N"/>
</dbReference>
<keyword evidence="6" id="KW-0131">Cell cycle</keyword>
<dbReference type="PANTHER" id="PTHR34981">
    <property type="entry name" value="CELL DIVISION PROTEIN ZAPA"/>
    <property type="match status" value="1"/>
</dbReference>
<evidence type="ECO:0000256" key="4">
    <source>
        <dbReference type="ARBA" id="ARBA00022618"/>
    </source>
</evidence>
<dbReference type="InterPro" id="IPR007838">
    <property type="entry name" value="Cell_div_ZapA-like"/>
</dbReference>
<evidence type="ECO:0000313" key="11">
    <source>
        <dbReference type="EMBL" id="MDQ0390859.1"/>
    </source>
</evidence>
<keyword evidence="12" id="KW-1185">Reference proteome</keyword>
<evidence type="ECO:0000256" key="5">
    <source>
        <dbReference type="ARBA" id="ARBA00023210"/>
    </source>
</evidence>
<dbReference type="EMBL" id="JAUSVK010000001">
    <property type="protein sequence ID" value="MDQ0390859.1"/>
    <property type="molecule type" value="Genomic_DNA"/>
</dbReference>
<protein>
    <recommendedName>
        <fullName evidence="2">Cell division protein ZapA</fullName>
    </recommendedName>
    <alternativeName>
        <fullName evidence="9">Z ring-associated protein ZapA</fullName>
    </alternativeName>
</protein>
<reference evidence="11 12" key="1">
    <citation type="submission" date="2023-07" db="EMBL/GenBank/DDBJ databases">
        <title>Genomic Encyclopedia of Type Strains, Phase IV (KMG-IV): sequencing the most valuable type-strain genomes for metagenomic binning, comparative biology and taxonomic classification.</title>
        <authorList>
            <person name="Goeker M."/>
        </authorList>
    </citation>
    <scope>NUCLEOTIDE SEQUENCE [LARGE SCALE GENOMIC DNA]</scope>
    <source>
        <strain evidence="11 12">DSM 5896</strain>
    </source>
</reference>
<evidence type="ECO:0000256" key="8">
    <source>
        <dbReference type="ARBA" id="ARBA00026068"/>
    </source>
</evidence>
<proteinExistence type="predicted"/>
<gene>
    <name evidence="11" type="ORF">J3R73_000651</name>
</gene>
<organism evidence="11 12">
    <name type="scientific">Labrys monachus</name>
    <dbReference type="NCBI Taxonomy" id="217067"/>
    <lineage>
        <taxon>Bacteria</taxon>
        <taxon>Pseudomonadati</taxon>
        <taxon>Pseudomonadota</taxon>
        <taxon>Alphaproteobacteria</taxon>
        <taxon>Hyphomicrobiales</taxon>
        <taxon>Xanthobacteraceae</taxon>
        <taxon>Labrys</taxon>
    </lineage>
</organism>
<dbReference type="Gene3D" id="3.30.160.880">
    <property type="entry name" value="Cell division protein ZapA protomer, N-terminal domain"/>
    <property type="match status" value="1"/>
</dbReference>
<evidence type="ECO:0000313" key="12">
    <source>
        <dbReference type="Proteomes" id="UP001237448"/>
    </source>
</evidence>
<dbReference type="PANTHER" id="PTHR34981:SF1">
    <property type="entry name" value="CELL DIVISION PROTEIN ZAPA"/>
    <property type="match status" value="1"/>
</dbReference>
<evidence type="ECO:0000256" key="3">
    <source>
        <dbReference type="ARBA" id="ARBA00022490"/>
    </source>
</evidence>
<evidence type="ECO:0000256" key="7">
    <source>
        <dbReference type="ARBA" id="ARBA00024910"/>
    </source>
</evidence>
<dbReference type="RefSeq" id="WP_307422330.1">
    <property type="nucleotide sequence ID" value="NZ_JAUSVK010000001.1"/>
</dbReference>
<dbReference type="GO" id="GO:0051301">
    <property type="term" value="P:cell division"/>
    <property type="evidence" value="ECO:0007669"/>
    <property type="project" value="UniProtKB-KW"/>
</dbReference>
<comment type="subcellular location">
    <subcellularLocation>
        <location evidence="1">Cytoplasm</location>
    </subcellularLocation>
</comment>
<keyword evidence="10" id="KW-0175">Coiled coil</keyword>
<comment type="subunit">
    <text evidence="8">Homodimer. Interacts with FtsZ.</text>
</comment>
<dbReference type="Proteomes" id="UP001237448">
    <property type="component" value="Unassembled WGS sequence"/>
</dbReference>
<keyword evidence="5" id="KW-0717">Septation</keyword>
<accession>A0ABU0F8C7</accession>
<sequence length="121" mass="13417">MAHVSVTIAGRAYRMACDEGQEEHLLELGRQLDGKIDQLRSAFGEIGDMRLSVMAGIMIADELSETQRRVGALQHDLDELRNDRAGVLQREEETQARVTQALDEAANRVEKLVDALSRTGV</sequence>
<name>A0ABU0F8C7_9HYPH</name>
<evidence type="ECO:0000256" key="10">
    <source>
        <dbReference type="SAM" id="Coils"/>
    </source>
</evidence>
<feature type="coiled-coil region" evidence="10">
    <location>
        <begin position="63"/>
        <end position="108"/>
    </location>
</feature>
<evidence type="ECO:0000256" key="6">
    <source>
        <dbReference type="ARBA" id="ARBA00023306"/>
    </source>
</evidence>
<evidence type="ECO:0000256" key="1">
    <source>
        <dbReference type="ARBA" id="ARBA00004496"/>
    </source>
</evidence>
<keyword evidence="4 11" id="KW-0132">Cell division</keyword>
<dbReference type="SUPFAM" id="SSF102829">
    <property type="entry name" value="Cell division protein ZapA-like"/>
    <property type="match status" value="1"/>
</dbReference>
<keyword evidence="3" id="KW-0963">Cytoplasm</keyword>
<dbReference type="Pfam" id="PF05164">
    <property type="entry name" value="ZapA"/>
    <property type="match status" value="1"/>
</dbReference>